<sequence length="472" mass="47601">MTGTDVKKPEDARNSSKSKASGTDDPSAPVKLQAAKPGIIASTDTGPGDGTAAAAGGGEIKPASSTLVGDGNNGRPAAEPKPAAAKATTSAGKDAPKATPFAKTEPVAEKPAEKSAEKPATKPADKPAEKPNEKPAIAAVPAPVTVKKTGFWPVLLGGVCAAAIGAAATIWALPHLPASWLPEQPAAPETTVDTAAIEAGAVAAAEAAMDQRIAALRAELEAAPAVEGDDGAALAELRQQLQDQAARIEELAIAPAASGGVPDDTEARIEALTQQAAALEQQIQSSAQQVQTQISEAQAEAQRLQEAAEGSTRRAEAVAAIASLQSALDQGVTAEDAQQTLEGAGIETPEALSREIASLDSLKTTFGDAARAALRASLREESASGGGNVLTNFLRAQTGARSVEPREGDDADAILSRANAEVEAGRIGAALEQISALSDAAKAAPDMAGWIDRATAYRDAQAALSDLSTPSN</sequence>
<organism evidence="4 5">
    <name type="scientific">Paracoccus caeni</name>
    <dbReference type="NCBI Taxonomy" id="657651"/>
    <lineage>
        <taxon>Bacteria</taxon>
        <taxon>Pseudomonadati</taxon>
        <taxon>Pseudomonadota</taxon>
        <taxon>Alphaproteobacteria</taxon>
        <taxon>Rhodobacterales</taxon>
        <taxon>Paracoccaceae</taxon>
        <taxon>Paracoccus</taxon>
    </lineage>
</organism>
<keyword evidence="1" id="KW-0175">Coiled coil</keyword>
<evidence type="ECO:0000256" key="3">
    <source>
        <dbReference type="SAM" id="Phobius"/>
    </source>
</evidence>
<evidence type="ECO:0000256" key="1">
    <source>
        <dbReference type="SAM" id="Coils"/>
    </source>
</evidence>
<keyword evidence="3" id="KW-1133">Transmembrane helix</keyword>
<reference evidence="4" key="1">
    <citation type="submission" date="2021-01" db="EMBL/GenBank/DDBJ databases">
        <title>Paracoccus amoyensis sp. nov., isolated from the surface seawater along the coast of Xiamen Island, China.</title>
        <authorList>
            <person name="Lyu L."/>
        </authorList>
    </citation>
    <scope>NUCLEOTIDE SEQUENCE</scope>
    <source>
        <strain evidence="4">MJ17</strain>
    </source>
</reference>
<keyword evidence="5" id="KW-1185">Reference proteome</keyword>
<proteinExistence type="predicted"/>
<accession>A0A934VYF6</accession>
<feature type="compositionally biased region" description="Basic and acidic residues" evidence="2">
    <location>
        <begin position="1"/>
        <end position="14"/>
    </location>
</feature>
<feature type="compositionally biased region" description="Low complexity" evidence="2">
    <location>
        <begin position="76"/>
        <end position="93"/>
    </location>
</feature>
<evidence type="ECO:0000256" key="2">
    <source>
        <dbReference type="SAM" id="MobiDB-lite"/>
    </source>
</evidence>
<keyword evidence="3" id="KW-0472">Membrane</keyword>
<dbReference type="AlphaFoldDB" id="A0A934VYF6"/>
<feature type="coiled-coil region" evidence="1">
    <location>
        <begin position="234"/>
        <end position="314"/>
    </location>
</feature>
<feature type="region of interest" description="Disordered" evidence="2">
    <location>
        <begin position="1"/>
        <end position="136"/>
    </location>
</feature>
<evidence type="ECO:0000313" key="4">
    <source>
        <dbReference type="EMBL" id="MBK4214695.1"/>
    </source>
</evidence>
<comment type="caution">
    <text evidence="4">The sequence shown here is derived from an EMBL/GenBank/DDBJ whole genome shotgun (WGS) entry which is preliminary data.</text>
</comment>
<protein>
    <recommendedName>
        <fullName evidence="6">Inner membrane protein</fullName>
    </recommendedName>
</protein>
<evidence type="ECO:0008006" key="6">
    <source>
        <dbReference type="Google" id="ProtNLM"/>
    </source>
</evidence>
<feature type="compositionally biased region" description="Low complexity" evidence="2">
    <location>
        <begin position="43"/>
        <end position="54"/>
    </location>
</feature>
<feature type="compositionally biased region" description="Basic and acidic residues" evidence="2">
    <location>
        <begin position="106"/>
        <end position="133"/>
    </location>
</feature>
<name>A0A934VYF6_9RHOB</name>
<gene>
    <name evidence="4" type="ORF">JJJ17_02005</name>
</gene>
<dbReference type="EMBL" id="JAEPRQ010000001">
    <property type="protein sequence ID" value="MBK4214695.1"/>
    <property type="molecule type" value="Genomic_DNA"/>
</dbReference>
<evidence type="ECO:0000313" key="5">
    <source>
        <dbReference type="Proteomes" id="UP000640485"/>
    </source>
</evidence>
<keyword evidence="3" id="KW-0812">Transmembrane</keyword>
<dbReference type="Proteomes" id="UP000640485">
    <property type="component" value="Unassembled WGS sequence"/>
</dbReference>
<feature type="transmembrane region" description="Helical" evidence="3">
    <location>
        <begin position="151"/>
        <end position="173"/>
    </location>
</feature>